<keyword evidence="2" id="KW-1185">Reference proteome</keyword>
<gene>
    <name evidence="1" type="ORF">GCM10017653_12730</name>
</gene>
<dbReference type="Pfam" id="PF13242">
    <property type="entry name" value="Hydrolase_like"/>
    <property type="match status" value="1"/>
</dbReference>
<dbReference type="PANTHER" id="PTHR19288">
    <property type="entry name" value="4-NITROPHENYLPHOSPHATASE-RELATED"/>
    <property type="match status" value="1"/>
</dbReference>
<name>A0A9W6JVR4_9HYPH</name>
<accession>A0A9W6JVR4</accession>
<dbReference type="EMBL" id="BSFM01000006">
    <property type="protein sequence ID" value="GLK83204.1"/>
    <property type="molecule type" value="Genomic_DNA"/>
</dbReference>
<dbReference type="NCBIfam" id="TIGR01460">
    <property type="entry name" value="HAD-SF-IIA"/>
    <property type="match status" value="1"/>
</dbReference>
<dbReference type="PANTHER" id="PTHR19288:SF90">
    <property type="entry name" value="OS08G0542600 PROTEIN"/>
    <property type="match status" value="1"/>
</dbReference>
<dbReference type="Gene3D" id="3.40.50.1000">
    <property type="entry name" value="HAD superfamily/HAD-like"/>
    <property type="match status" value="2"/>
</dbReference>
<dbReference type="AlphaFoldDB" id="A0A9W6JVR4"/>
<sequence>MSSTSTPLPSAAVPPIPVLPFAELAPRYDVILCDVWGVLHNGANAFAAASDALTRARAAGRTVILVSNAPRPNADVGIILDRFGVPRTAYDAIVTSGDVTTGLLRQGGIGKVWHLGPERDLGIYQGAGVELVAMEACERVVCTGLFDDTTETPDTYRDTLAAMHTRGLTMICANPDIVVERGGELIWCAGALAEAYQQIGGAAIWCGKPHRPIYEAAFAKAVELRGVPAEPGRVLAIGDALRTDLAGALGVGIDCLFIAGGIHAGELGLERSGTIDPRALARLIEDGPGRPVAAAPQLVW</sequence>
<reference evidence="1" key="1">
    <citation type="journal article" date="2014" name="Int. J. Syst. Evol. Microbiol.">
        <title>Complete genome sequence of Corynebacterium casei LMG S-19264T (=DSM 44701T), isolated from a smear-ripened cheese.</title>
        <authorList>
            <consortium name="US DOE Joint Genome Institute (JGI-PGF)"/>
            <person name="Walter F."/>
            <person name="Albersmeier A."/>
            <person name="Kalinowski J."/>
            <person name="Ruckert C."/>
        </authorList>
    </citation>
    <scope>NUCLEOTIDE SEQUENCE</scope>
    <source>
        <strain evidence="1">VKM B-2789</strain>
    </source>
</reference>
<dbReference type="InterPro" id="IPR023214">
    <property type="entry name" value="HAD_sf"/>
</dbReference>
<comment type="caution">
    <text evidence="1">The sequence shown here is derived from an EMBL/GenBank/DDBJ whole genome shotgun (WGS) entry which is preliminary data.</text>
</comment>
<dbReference type="Pfam" id="PF13344">
    <property type="entry name" value="Hydrolase_6"/>
    <property type="match status" value="1"/>
</dbReference>
<dbReference type="RefSeq" id="WP_213366642.1">
    <property type="nucleotide sequence ID" value="NZ_BSFM01000006.1"/>
</dbReference>
<reference evidence="1" key="2">
    <citation type="submission" date="2023-01" db="EMBL/GenBank/DDBJ databases">
        <authorList>
            <person name="Sun Q."/>
            <person name="Evtushenko L."/>
        </authorList>
    </citation>
    <scope>NUCLEOTIDE SEQUENCE</scope>
    <source>
        <strain evidence="1">VKM B-2789</strain>
    </source>
</reference>
<dbReference type="GO" id="GO:0016791">
    <property type="term" value="F:phosphatase activity"/>
    <property type="evidence" value="ECO:0007669"/>
    <property type="project" value="TreeGrafter"/>
</dbReference>
<dbReference type="CDD" id="cd07525">
    <property type="entry name" value="HAD_like"/>
    <property type="match status" value="1"/>
</dbReference>
<organism evidence="1 2">
    <name type="scientific">Ancylobacter defluvii</name>
    <dbReference type="NCBI Taxonomy" id="1282440"/>
    <lineage>
        <taxon>Bacteria</taxon>
        <taxon>Pseudomonadati</taxon>
        <taxon>Pseudomonadota</taxon>
        <taxon>Alphaproteobacteria</taxon>
        <taxon>Hyphomicrobiales</taxon>
        <taxon>Xanthobacteraceae</taxon>
        <taxon>Ancylobacter</taxon>
    </lineage>
</organism>
<proteinExistence type="predicted"/>
<protein>
    <submittedName>
        <fullName evidence="1">Haloacid dehalogenase</fullName>
    </submittedName>
</protein>
<dbReference type="GO" id="GO:0005737">
    <property type="term" value="C:cytoplasm"/>
    <property type="evidence" value="ECO:0007669"/>
    <property type="project" value="TreeGrafter"/>
</dbReference>
<evidence type="ECO:0000313" key="2">
    <source>
        <dbReference type="Proteomes" id="UP001143330"/>
    </source>
</evidence>
<dbReference type="InterPro" id="IPR006357">
    <property type="entry name" value="HAD-SF_hydro_IIA"/>
</dbReference>
<dbReference type="InterPro" id="IPR006356">
    <property type="entry name" value="HAD-SF_hydro_IIA_hyp3"/>
</dbReference>
<dbReference type="InterPro" id="IPR036412">
    <property type="entry name" value="HAD-like_sf"/>
</dbReference>
<dbReference type="NCBIfam" id="TIGR01459">
    <property type="entry name" value="HAD-SF-IIA-hyp4"/>
    <property type="match status" value="1"/>
</dbReference>
<dbReference type="SUPFAM" id="SSF56784">
    <property type="entry name" value="HAD-like"/>
    <property type="match status" value="1"/>
</dbReference>
<evidence type="ECO:0000313" key="1">
    <source>
        <dbReference type="EMBL" id="GLK83204.1"/>
    </source>
</evidence>
<dbReference type="Proteomes" id="UP001143330">
    <property type="component" value="Unassembled WGS sequence"/>
</dbReference>